<proteinExistence type="predicted"/>
<dbReference type="Pfam" id="PF02482">
    <property type="entry name" value="Ribosomal_S30AE"/>
    <property type="match status" value="1"/>
</dbReference>
<dbReference type="SUPFAM" id="SSF69754">
    <property type="entry name" value="Ribosome binding protein Y (YfiA homologue)"/>
    <property type="match status" value="1"/>
</dbReference>
<dbReference type="Proteomes" id="UP000177676">
    <property type="component" value="Unassembled WGS sequence"/>
</dbReference>
<gene>
    <name evidence="1" type="ORF">A3I92_02360</name>
</gene>
<dbReference type="CDD" id="cd00552">
    <property type="entry name" value="RaiA"/>
    <property type="match status" value="1"/>
</dbReference>
<evidence type="ECO:0000313" key="2">
    <source>
        <dbReference type="Proteomes" id="UP000177676"/>
    </source>
</evidence>
<dbReference type="EMBL" id="MGKS01000049">
    <property type="protein sequence ID" value="OGN30620.1"/>
    <property type="molecule type" value="Genomic_DNA"/>
</dbReference>
<sequence>MKYILQSVNISISPSIQALVEAKINSLERFVSRFSPEAVEARIEVGKPSRHHHTGPVFYAEINLKVPGKLLRAEATHLDLNSAINEAFKEMGRQIKDYKEKLITKTKTKRS</sequence>
<name>A0A1F8H037_9BACT</name>
<dbReference type="Gene3D" id="3.30.160.100">
    <property type="entry name" value="Ribosome hibernation promotion factor-like"/>
    <property type="match status" value="1"/>
</dbReference>
<dbReference type="InterPro" id="IPR036567">
    <property type="entry name" value="RHF-like"/>
</dbReference>
<dbReference type="InterPro" id="IPR003489">
    <property type="entry name" value="RHF/RaiA"/>
</dbReference>
<comment type="caution">
    <text evidence="1">The sequence shown here is derived from an EMBL/GenBank/DDBJ whole genome shotgun (WGS) entry which is preliminary data.</text>
</comment>
<reference evidence="1 2" key="1">
    <citation type="journal article" date="2016" name="Nat. Commun.">
        <title>Thousands of microbial genomes shed light on interconnected biogeochemical processes in an aquifer system.</title>
        <authorList>
            <person name="Anantharaman K."/>
            <person name="Brown C.T."/>
            <person name="Hug L.A."/>
            <person name="Sharon I."/>
            <person name="Castelle C.J."/>
            <person name="Probst A.J."/>
            <person name="Thomas B.C."/>
            <person name="Singh A."/>
            <person name="Wilkins M.J."/>
            <person name="Karaoz U."/>
            <person name="Brodie E.L."/>
            <person name="Williams K.H."/>
            <person name="Hubbard S.S."/>
            <person name="Banfield J.F."/>
        </authorList>
    </citation>
    <scope>NUCLEOTIDE SEQUENCE [LARGE SCALE GENOMIC DNA]</scope>
</reference>
<organism evidence="1 2">
    <name type="scientific">Candidatus Yanofskybacteria bacterium RIFCSPLOWO2_02_FULL_43_10b</name>
    <dbReference type="NCBI Taxonomy" id="1802704"/>
    <lineage>
        <taxon>Bacteria</taxon>
        <taxon>Candidatus Yanofskyibacteriota</taxon>
    </lineage>
</organism>
<dbReference type="AlphaFoldDB" id="A0A1F8H037"/>
<evidence type="ECO:0000313" key="1">
    <source>
        <dbReference type="EMBL" id="OGN30620.1"/>
    </source>
</evidence>
<accession>A0A1F8H037</accession>
<protein>
    <submittedName>
        <fullName evidence="1">Ribosomal subunit interface protein</fullName>
    </submittedName>
</protein>
<dbReference type="NCBIfam" id="TIGR00741">
    <property type="entry name" value="yfiA"/>
    <property type="match status" value="1"/>
</dbReference>